<dbReference type="Pfam" id="PF00353">
    <property type="entry name" value="HemolysinCabind"/>
    <property type="match status" value="2"/>
</dbReference>
<accession>A0A917FFX9</accession>
<dbReference type="PRINTS" id="PR00313">
    <property type="entry name" value="CABNDNGRPT"/>
</dbReference>
<dbReference type="InterPro" id="IPR011042">
    <property type="entry name" value="6-blade_b-propeller_TolB-like"/>
</dbReference>
<dbReference type="EMBL" id="BMHV01000023">
    <property type="protein sequence ID" value="GGF72105.1"/>
    <property type="molecule type" value="Genomic_DNA"/>
</dbReference>
<reference evidence="2" key="2">
    <citation type="submission" date="2020-09" db="EMBL/GenBank/DDBJ databases">
        <authorList>
            <person name="Sun Q."/>
            <person name="Zhou Y."/>
        </authorList>
    </citation>
    <scope>NUCLEOTIDE SEQUENCE</scope>
    <source>
        <strain evidence="2">CGMCC 1.15254</strain>
    </source>
</reference>
<dbReference type="GO" id="GO:0005509">
    <property type="term" value="F:calcium ion binding"/>
    <property type="evidence" value="ECO:0007669"/>
    <property type="project" value="InterPro"/>
</dbReference>
<dbReference type="AlphaFoldDB" id="A0A917FFX9"/>
<organism evidence="2 3">
    <name type="scientific">Terasakiella brassicae</name>
    <dbReference type="NCBI Taxonomy" id="1634917"/>
    <lineage>
        <taxon>Bacteria</taxon>
        <taxon>Pseudomonadati</taxon>
        <taxon>Pseudomonadota</taxon>
        <taxon>Alphaproteobacteria</taxon>
        <taxon>Rhodospirillales</taxon>
        <taxon>Terasakiellaceae</taxon>
        <taxon>Terasakiella</taxon>
    </lineage>
</organism>
<dbReference type="RefSeq" id="WP_188666295.1">
    <property type="nucleotide sequence ID" value="NZ_BMHV01000023.1"/>
</dbReference>
<dbReference type="Gene3D" id="2.120.10.30">
    <property type="entry name" value="TolB, C-terminal domain"/>
    <property type="match status" value="1"/>
</dbReference>
<feature type="compositionally biased region" description="Low complexity" evidence="1">
    <location>
        <begin position="333"/>
        <end position="355"/>
    </location>
</feature>
<comment type="caution">
    <text evidence="2">The sequence shown here is derived from an EMBL/GenBank/DDBJ whole genome shotgun (WGS) entry which is preliminary data.</text>
</comment>
<reference evidence="2" key="1">
    <citation type="journal article" date="2014" name="Int. J. Syst. Evol. Microbiol.">
        <title>Complete genome sequence of Corynebacterium casei LMG S-19264T (=DSM 44701T), isolated from a smear-ripened cheese.</title>
        <authorList>
            <consortium name="US DOE Joint Genome Institute (JGI-PGF)"/>
            <person name="Walter F."/>
            <person name="Albersmeier A."/>
            <person name="Kalinowski J."/>
            <person name="Ruckert C."/>
        </authorList>
    </citation>
    <scope>NUCLEOTIDE SEQUENCE</scope>
    <source>
        <strain evidence="2">CGMCC 1.15254</strain>
    </source>
</reference>
<dbReference type="Pfam" id="PF07676">
    <property type="entry name" value="PD40"/>
    <property type="match status" value="1"/>
</dbReference>
<dbReference type="InterPro" id="IPR011049">
    <property type="entry name" value="Serralysin-like_metalloprot_C"/>
</dbReference>
<keyword evidence="3" id="KW-1185">Reference proteome</keyword>
<protein>
    <recommendedName>
        <fullName evidence="4">FecR protein domain-containing protein</fullName>
    </recommendedName>
</protein>
<dbReference type="InterPro" id="IPR011659">
    <property type="entry name" value="WD40"/>
</dbReference>
<feature type="compositionally biased region" description="Basic and acidic residues" evidence="1">
    <location>
        <begin position="226"/>
        <end position="249"/>
    </location>
</feature>
<evidence type="ECO:0000313" key="2">
    <source>
        <dbReference type="EMBL" id="GGF72105.1"/>
    </source>
</evidence>
<dbReference type="SUPFAM" id="SSF51120">
    <property type="entry name" value="beta-Roll"/>
    <property type="match status" value="1"/>
</dbReference>
<dbReference type="Proteomes" id="UP000632498">
    <property type="component" value="Unassembled WGS sequence"/>
</dbReference>
<feature type="region of interest" description="Disordered" evidence="1">
    <location>
        <begin position="217"/>
        <end position="280"/>
    </location>
</feature>
<dbReference type="InterPro" id="IPR001343">
    <property type="entry name" value="Hemolysn_Ca-bd"/>
</dbReference>
<evidence type="ECO:0000256" key="1">
    <source>
        <dbReference type="SAM" id="MobiDB-lite"/>
    </source>
</evidence>
<dbReference type="Gene3D" id="2.150.10.10">
    <property type="entry name" value="Serralysin-like metalloprotease, C-terminal"/>
    <property type="match status" value="2"/>
</dbReference>
<feature type="compositionally biased region" description="Basic and acidic residues" evidence="1">
    <location>
        <begin position="262"/>
        <end position="278"/>
    </location>
</feature>
<dbReference type="SUPFAM" id="SSF82171">
    <property type="entry name" value="DPP6 N-terminal domain-like"/>
    <property type="match status" value="1"/>
</dbReference>
<gene>
    <name evidence="2" type="ORF">GCM10011332_27600</name>
</gene>
<sequence length="963" mass="99736">MPEEILFDLNAFGEKGVQLAQLAGASEPAGQVETLNGSLSVRRMDGETVTLSEGDHVFMGDTLEVSDEGSVGLIFVDDTTIALGGGAQLVVDEMVYDPAGESGSMALSIADGVFSFVSGQIAKTQDEAMVLNTPVATIGIRGTKGAGVAAPEGQENQITLMPEADGQIGEIVVRNEAGVQVLNQPGQSIAMTSGFAPPPPPIVLNMAQIERMYGTALSVMPPPPHRGREEKGDKDAGEDVDGEEIKADGDASQDGGEDPGEQEDRNGEDLAPQDDKVDIFSNMDEPIVGEEGDFDLIGGEEGDIFRPADHTGDIGVEPTDPFNLLKQTLDPVVPQTTTDTTNPKTTTTPTNTSPPNEVSGTSAPEQVVGTDSADSILAGDGNDWIIGEQGNDTILGEGGDDIIYGDGPIIGRVSTNDQGQETASGGDMDIGNYRITSQNEDQIAYTTIEALDANDTNGYGDVYLRDLNKVGDAGGSYTLVSKKVDGTTSTTGGSYNAQMSGDGRYVFFTSNATDLAVSSSDTNAQIYRYEIATETLVKVSVDEDGVTEASSWVDQYSVSDDGNLVAFSTAATNLDPNDATGGIDVYLKNLTTGALTLVSKETSNSADGTLDSFQPAITGDGQYVIYSSWADELVASDGNGNQDIFIYKISDGTTTRASLNTGGGEATGGNSYEPGVSSDGRFIVFQSDATNLDGGADSGAFSDVFLRDTLSDTTVKVTEKAGGGESDNGSYSPSVSDDGRYVVFHSNATDLLGFSDPDGINGDIFIKDMLTGDVRSVSKALGSDPTGFDTHNAHISGDGKMIMFISGDSGLLNTKTTSVHDVFIASNPFLTDSNGGADLIDGGAGNDTIWGGAGADTLTGGAGNDIFYFRFGDGNDVITDFTSGEDKIALDTATFQIAPGTMTFEQITGTYDGTNAASGANVVVDDTGNLYVDTNGTASGGYSVVANIGAGTAINASDIDEAN</sequence>
<dbReference type="InterPro" id="IPR018511">
    <property type="entry name" value="Hemolysin-typ_Ca-bd_CS"/>
</dbReference>
<feature type="region of interest" description="Disordered" evidence="1">
    <location>
        <begin position="333"/>
        <end position="366"/>
    </location>
</feature>
<name>A0A917FFX9_9PROT</name>
<dbReference type="PROSITE" id="PS00330">
    <property type="entry name" value="HEMOLYSIN_CALCIUM"/>
    <property type="match status" value="2"/>
</dbReference>
<evidence type="ECO:0000313" key="3">
    <source>
        <dbReference type="Proteomes" id="UP000632498"/>
    </source>
</evidence>
<proteinExistence type="predicted"/>
<evidence type="ECO:0008006" key="4">
    <source>
        <dbReference type="Google" id="ProtNLM"/>
    </source>
</evidence>